<protein>
    <recommendedName>
        <fullName evidence="3">HAT C-terminal dimerisation domain-containing protein</fullName>
    </recommendedName>
</protein>
<dbReference type="AlphaFoldDB" id="A0A2N5VLH3"/>
<dbReference type="EMBL" id="PGCI01000008">
    <property type="protein sequence ID" value="PLW50827.1"/>
    <property type="molecule type" value="Genomic_DNA"/>
</dbReference>
<sequence>MASANETDGTNCAPASSIMSISALTPQPDGADVNFSTILKRIHSLSKFVRFFPQRRERFEKVMDFIQPEMREKNIKCLEINVSTRWNSTYSMFKQAILLQKTCTHFCQEDQEVQPY</sequence>
<dbReference type="Proteomes" id="UP000235392">
    <property type="component" value="Unassembled WGS sequence"/>
</dbReference>
<reference evidence="1 2" key="1">
    <citation type="submission" date="2017-11" db="EMBL/GenBank/DDBJ databases">
        <title>De novo assembly and phasing of dikaryotic genomes from two isolates of Puccinia coronata f. sp. avenae, the causal agent of oat crown rust.</title>
        <authorList>
            <person name="Miller M.E."/>
            <person name="Zhang Y."/>
            <person name="Omidvar V."/>
            <person name="Sperschneider J."/>
            <person name="Schwessinger B."/>
            <person name="Raley C."/>
            <person name="Palmer J.M."/>
            <person name="Garnica D."/>
            <person name="Upadhyaya N."/>
            <person name="Rathjen J."/>
            <person name="Taylor J.M."/>
            <person name="Park R.F."/>
            <person name="Dodds P.N."/>
            <person name="Hirsch C.D."/>
            <person name="Kianian S.F."/>
            <person name="Figueroa M."/>
        </authorList>
    </citation>
    <scope>NUCLEOTIDE SEQUENCE [LARGE SCALE GENOMIC DNA]</scope>
    <source>
        <strain evidence="1">12SD80</strain>
    </source>
</reference>
<comment type="caution">
    <text evidence="1">The sequence shown here is derived from an EMBL/GenBank/DDBJ whole genome shotgun (WGS) entry which is preliminary data.</text>
</comment>
<evidence type="ECO:0008006" key="3">
    <source>
        <dbReference type="Google" id="ProtNLM"/>
    </source>
</evidence>
<organism evidence="1 2">
    <name type="scientific">Puccinia coronata f. sp. avenae</name>
    <dbReference type="NCBI Taxonomy" id="200324"/>
    <lineage>
        <taxon>Eukaryota</taxon>
        <taxon>Fungi</taxon>
        <taxon>Dikarya</taxon>
        <taxon>Basidiomycota</taxon>
        <taxon>Pucciniomycotina</taxon>
        <taxon>Pucciniomycetes</taxon>
        <taxon>Pucciniales</taxon>
        <taxon>Pucciniaceae</taxon>
        <taxon>Puccinia</taxon>
    </lineage>
</organism>
<evidence type="ECO:0000313" key="2">
    <source>
        <dbReference type="Proteomes" id="UP000235392"/>
    </source>
</evidence>
<gene>
    <name evidence="1" type="ORF">PCASD_01178</name>
</gene>
<proteinExistence type="predicted"/>
<name>A0A2N5VLH3_9BASI</name>
<accession>A0A2N5VLH3</accession>
<evidence type="ECO:0000313" key="1">
    <source>
        <dbReference type="EMBL" id="PLW50827.1"/>
    </source>
</evidence>